<dbReference type="PROSITE" id="PS50600">
    <property type="entry name" value="ULP_PROTEASE"/>
    <property type="match status" value="1"/>
</dbReference>
<evidence type="ECO:0000313" key="6">
    <source>
        <dbReference type="EMBL" id="POM78845.1"/>
    </source>
</evidence>
<feature type="compositionally biased region" description="Acidic residues" evidence="4">
    <location>
        <begin position="28"/>
        <end position="44"/>
    </location>
</feature>
<organism evidence="6 7">
    <name type="scientific">Phytophthora palmivora</name>
    <dbReference type="NCBI Taxonomy" id="4796"/>
    <lineage>
        <taxon>Eukaryota</taxon>
        <taxon>Sar</taxon>
        <taxon>Stramenopiles</taxon>
        <taxon>Oomycota</taxon>
        <taxon>Peronosporomycetes</taxon>
        <taxon>Peronosporales</taxon>
        <taxon>Peronosporaceae</taxon>
        <taxon>Phytophthora</taxon>
    </lineage>
</organism>
<dbReference type="GO" id="GO:0006508">
    <property type="term" value="P:proteolysis"/>
    <property type="evidence" value="ECO:0007669"/>
    <property type="project" value="UniProtKB-KW"/>
</dbReference>
<protein>
    <recommendedName>
        <fullName evidence="5">Ubiquitin-like protease family profile domain-containing protein</fullName>
    </recommendedName>
</protein>
<proteinExistence type="inferred from homology"/>
<evidence type="ECO:0000256" key="2">
    <source>
        <dbReference type="ARBA" id="ARBA00022670"/>
    </source>
</evidence>
<accession>A0A2P4YM07</accession>
<comment type="caution">
    <text evidence="6">The sequence shown here is derived from an EMBL/GenBank/DDBJ whole genome shotgun (WGS) entry which is preliminary data.</text>
</comment>
<dbReference type="InterPro" id="IPR038765">
    <property type="entry name" value="Papain-like_cys_pep_sf"/>
</dbReference>
<gene>
    <name evidence="6" type="ORF">PHPALM_3579</name>
</gene>
<reference evidence="6 7" key="1">
    <citation type="journal article" date="2017" name="Genome Biol. Evol.">
        <title>Phytophthora megakarya and P. palmivora, closely related causal agents of cacao black pod rot, underwent increases in genome sizes and gene numbers by different mechanisms.</title>
        <authorList>
            <person name="Ali S.S."/>
            <person name="Shao J."/>
            <person name="Lary D.J."/>
            <person name="Kronmiller B."/>
            <person name="Shen D."/>
            <person name="Strem M.D."/>
            <person name="Amoako-Attah I."/>
            <person name="Akrofi A.Y."/>
            <person name="Begoude B.A."/>
            <person name="Ten Hoopen G.M."/>
            <person name="Coulibaly K."/>
            <person name="Kebe B.I."/>
            <person name="Melnick R.L."/>
            <person name="Guiltinan M.J."/>
            <person name="Tyler B.M."/>
            <person name="Meinhardt L.W."/>
            <person name="Bailey B.A."/>
        </authorList>
    </citation>
    <scope>NUCLEOTIDE SEQUENCE [LARGE SCALE GENOMIC DNA]</scope>
    <source>
        <strain evidence="7">sbr112.9</strain>
    </source>
</reference>
<dbReference type="EMBL" id="NCKW01001892">
    <property type="protein sequence ID" value="POM78845.1"/>
    <property type="molecule type" value="Genomic_DNA"/>
</dbReference>
<dbReference type="Gene3D" id="3.40.395.10">
    <property type="entry name" value="Adenoviral Proteinase, Chain A"/>
    <property type="match status" value="1"/>
</dbReference>
<evidence type="ECO:0000256" key="1">
    <source>
        <dbReference type="ARBA" id="ARBA00005234"/>
    </source>
</evidence>
<dbReference type="OrthoDB" id="109811at2759"/>
<dbReference type="InterPro" id="IPR003653">
    <property type="entry name" value="Peptidase_C48_C"/>
</dbReference>
<evidence type="ECO:0000313" key="7">
    <source>
        <dbReference type="Proteomes" id="UP000237271"/>
    </source>
</evidence>
<evidence type="ECO:0000256" key="4">
    <source>
        <dbReference type="SAM" id="MobiDB-lite"/>
    </source>
</evidence>
<dbReference type="Pfam" id="PF02902">
    <property type="entry name" value="Peptidase_C48"/>
    <property type="match status" value="1"/>
</dbReference>
<name>A0A2P4YM07_9STRA</name>
<evidence type="ECO:0000256" key="3">
    <source>
        <dbReference type="ARBA" id="ARBA00022801"/>
    </source>
</evidence>
<dbReference type="SUPFAM" id="SSF54001">
    <property type="entry name" value="Cysteine proteinases"/>
    <property type="match status" value="1"/>
</dbReference>
<dbReference type="GO" id="GO:0008234">
    <property type="term" value="F:cysteine-type peptidase activity"/>
    <property type="evidence" value="ECO:0007669"/>
    <property type="project" value="InterPro"/>
</dbReference>
<sequence>MTSTGRRTRSVNTKLKIAYNALGIEDDDISDEDYEVEDEGEEGDASSADESREEIVPKAGKPILFKAFIRNGSRELKEGKLQHLGDNIHPFVIPADLTRSMEAAITTARKEQREPDNLVPSVSQQGIVLDIVASIDPKLWKFCSRYGNASTEFYRVKAKAKSWVEDRKWLERNWSKLDSDVDFFAKETQTWGVTRETVRKRHQTLANEVISKFTNCRLRSAFATRCDKVTIPFEELVGSVCRGWLSDSSIEFCLSEIAASAGGCCVVSSLLWQIGWPATPRDQLGDYKFVVHPVNLNDSHWGIIIIQLELSGGQLHALPHMYEPLINDCYHEEMETIWNGDKQEGLRGFIDRWYKSSNPGGKMNVDPVTWVDAPQQPDSSSCGVLIVAHAHSVVAGNADLHCYNVSKTDVDVMRLRMLWLMLLRSRERRMPKVDAFTASEIDQKLQDQLK</sequence>
<dbReference type="Proteomes" id="UP000237271">
    <property type="component" value="Unassembled WGS sequence"/>
</dbReference>
<keyword evidence="7" id="KW-1185">Reference proteome</keyword>
<dbReference type="AlphaFoldDB" id="A0A2P4YM07"/>
<feature type="region of interest" description="Disordered" evidence="4">
    <location>
        <begin position="28"/>
        <end position="54"/>
    </location>
</feature>
<keyword evidence="3" id="KW-0378">Hydrolase</keyword>
<comment type="similarity">
    <text evidence="1">Belongs to the peptidase C48 family.</text>
</comment>
<feature type="domain" description="Ubiquitin-like protease family profile" evidence="5">
    <location>
        <begin position="229"/>
        <end position="393"/>
    </location>
</feature>
<keyword evidence="2" id="KW-0645">Protease</keyword>
<evidence type="ECO:0000259" key="5">
    <source>
        <dbReference type="PROSITE" id="PS50600"/>
    </source>
</evidence>